<evidence type="ECO:0000313" key="2">
    <source>
        <dbReference type="EMBL" id="GJD45236.1"/>
    </source>
</evidence>
<accession>A0ABQ4QJM7</accession>
<comment type="caution">
    <text evidence="2">The sequence shown here is derived from an EMBL/GenBank/DDBJ whole genome shotgun (WGS) entry which is preliminary data.</text>
</comment>
<dbReference type="Proteomes" id="UP001055117">
    <property type="component" value="Unassembled WGS sequence"/>
</dbReference>
<feature type="transmembrane region" description="Helical" evidence="1">
    <location>
        <begin position="12"/>
        <end position="37"/>
    </location>
</feature>
<keyword evidence="3" id="KW-1185">Reference proteome</keyword>
<keyword evidence="1" id="KW-0812">Transmembrane</keyword>
<keyword evidence="1" id="KW-0472">Membrane</keyword>
<proteinExistence type="predicted"/>
<keyword evidence="1" id="KW-1133">Transmembrane helix</keyword>
<sequence length="83" mass="8592">MIDDVFTYGGQGLGFVAIGLWAWLAMTAPALQAWILARYEDELGFGASPSASAPARSARMGLVAGGVTMVALLCQSIGFAIPD</sequence>
<protein>
    <submittedName>
        <fullName evidence="2">Uncharacterized protein</fullName>
    </submittedName>
</protein>
<evidence type="ECO:0000256" key="1">
    <source>
        <dbReference type="SAM" id="Phobius"/>
    </source>
</evidence>
<dbReference type="RefSeq" id="WP_147829051.1">
    <property type="nucleotide sequence ID" value="NZ_BPQG01000047.1"/>
</dbReference>
<evidence type="ECO:0000313" key="3">
    <source>
        <dbReference type="Proteomes" id="UP001055117"/>
    </source>
</evidence>
<gene>
    <name evidence="2" type="ORF">AFCDBAGC_3107</name>
</gene>
<reference evidence="2 3" key="1">
    <citation type="journal article" date="2021" name="Front. Microbiol.">
        <title>Comprehensive Comparative Genomics and Phenotyping of Methylobacterium Species.</title>
        <authorList>
            <person name="Alessa O."/>
            <person name="Ogura Y."/>
            <person name="Fujitani Y."/>
            <person name="Takami H."/>
            <person name="Hayashi T."/>
            <person name="Sahin N."/>
            <person name="Tani A."/>
        </authorList>
    </citation>
    <scope>NUCLEOTIDE SEQUENCE [LARGE SCALE GENOMIC DNA]</scope>
    <source>
        <strain evidence="2 3">DSM 23679</strain>
    </source>
</reference>
<name>A0ABQ4QJM7_9HYPH</name>
<dbReference type="EMBL" id="BPQG01000047">
    <property type="protein sequence ID" value="GJD45236.1"/>
    <property type="molecule type" value="Genomic_DNA"/>
</dbReference>
<feature type="transmembrane region" description="Helical" evidence="1">
    <location>
        <begin position="58"/>
        <end position="81"/>
    </location>
</feature>
<organism evidence="2 3">
    <name type="scientific">Methylobacterium cerastii</name>
    <dbReference type="NCBI Taxonomy" id="932741"/>
    <lineage>
        <taxon>Bacteria</taxon>
        <taxon>Pseudomonadati</taxon>
        <taxon>Pseudomonadota</taxon>
        <taxon>Alphaproteobacteria</taxon>
        <taxon>Hyphomicrobiales</taxon>
        <taxon>Methylobacteriaceae</taxon>
        <taxon>Methylobacterium</taxon>
    </lineage>
</organism>